<evidence type="ECO:0000259" key="7">
    <source>
        <dbReference type="PROSITE" id="PS50850"/>
    </source>
</evidence>
<evidence type="ECO:0000313" key="9">
    <source>
        <dbReference type="Proteomes" id="UP000242877"/>
    </source>
</evidence>
<feature type="transmembrane region" description="Helical" evidence="6">
    <location>
        <begin position="262"/>
        <end position="281"/>
    </location>
</feature>
<evidence type="ECO:0000256" key="1">
    <source>
        <dbReference type="ARBA" id="ARBA00004141"/>
    </source>
</evidence>
<feature type="transmembrane region" description="Helical" evidence="6">
    <location>
        <begin position="98"/>
        <end position="119"/>
    </location>
</feature>
<proteinExistence type="predicted"/>
<evidence type="ECO:0000256" key="2">
    <source>
        <dbReference type="ARBA" id="ARBA00022692"/>
    </source>
</evidence>
<feature type="region of interest" description="Disordered" evidence="5">
    <location>
        <begin position="1"/>
        <end position="30"/>
    </location>
</feature>
<feature type="transmembrane region" description="Helical" evidence="6">
    <location>
        <begin position="221"/>
        <end position="241"/>
    </location>
</feature>
<protein>
    <submittedName>
        <fullName evidence="8">Major facilitator superfamily domain, general substrate transporter</fullName>
    </submittedName>
</protein>
<evidence type="ECO:0000256" key="6">
    <source>
        <dbReference type="SAM" id="Phobius"/>
    </source>
</evidence>
<feature type="transmembrane region" description="Helical" evidence="6">
    <location>
        <begin position="287"/>
        <end position="307"/>
    </location>
</feature>
<evidence type="ECO:0000256" key="4">
    <source>
        <dbReference type="ARBA" id="ARBA00023136"/>
    </source>
</evidence>
<dbReference type="VEuPathDB" id="FungiDB:AAP_03801"/>
<feature type="compositionally biased region" description="Basic and acidic residues" evidence="5">
    <location>
        <begin position="578"/>
        <end position="590"/>
    </location>
</feature>
<dbReference type="AlphaFoldDB" id="A0A167Y0G6"/>
<accession>A0A167Y0G6</accession>
<feature type="transmembrane region" description="Helical" evidence="6">
    <location>
        <begin position="188"/>
        <end position="209"/>
    </location>
</feature>
<dbReference type="Pfam" id="PF07690">
    <property type="entry name" value="MFS_1"/>
    <property type="match status" value="2"/>
</dbReference>
<comment type="caution">
    <text evidence="8">The sequence shown here is derived from an EMBL/GenBank/DDBJ whole genome shotgun (WGS) entry which is preliminary data.</text>
</comment>
<keyword evidence="3 6" id="KW-1133">Transmembrane helix</keyword>
<comment type="subcellular location">
    <subcellularLocation>
        <location evidence="1">Membrane</location>
        <topology evidence="1">Multi-pass membrane protein</topology>
    </subcellularLocation>
</comment>
<dbReference type="InterPro" id="IPR020846">
    <property type="entry name" value="MFS_dom"/>
</dbReference>
<evidence type="ECO:0000313" key="8">
    <source>
        <dbReference type="EMBL" id="KZZ90706.1"/>
    </source>
</evidence>
<reference evidence="8 9" key="1">
    <citation type="journal article" date="2016" name="Genome Biol. Evol.">
        <title>Divergent and convergent evolution of fungal pathogenicity.</title>
        <authorList>
            <person name="Shang Y."/>
            <person name="Xiao G."/>
            <person name="Zheng P."/>
            <person name="Cen K."/>
            <person name="Zhan S."/>
            <person name="Wang C."/>
        </authorList>
    </citation>
    <scope>NUCLEOTIDE SEQUENCE [LARGE SCALE GENOMIC DNA]</scope>
    <source>
        <strain evidence="8 9">ARSEF 7405</strain>
    </source>
</reference>
<dbReference type="PROSITE" id="PS50850">
    <property type="entry name" value="MFS"/>
    <property type="match status" value="1"/>
</dbReference>
<feature type="transmembrane region" description="Helical" evidence="6">
    <location>
        <begin position="156"/>
        <end position="176"/>
    </location>
</feature>
<name>A0A167Y0G6_9EURO</name>
<dbReference type="Gene3D" id="1.20.1250.20">
    <property type="entry name" value="MFS general substrate transporter like domains"/>
    <property type="match status" value="2"/>
</dbReference>
<feature type="transmembrane region" description="Helical" evidence="6">
    <location>
        <begin position="434"/>
        <end position="452"/>
    </location>
</feature>
<dbReference type="EMBL" id="AZGZ01000016">
    <property type="protein sequence ID" value="KZZ90706.1"/>
    <property type="molecule type" value="Genomic_DNA"/>
</dbReference>
<dbReference type="GO" id="GO:0005886">
    <property type="term" value="C:plasma membrane"/>
    <property type="evidence" value="ECO:0007669"/>
    <property type="project" value="TreeGrafter"/>
</dbReference>
<feature type="region of interest" description="Disordered" evidence="5">
    <location>
        <begin position="568"/>
        <end position="590"/>
    </location>
</feature>
<gene>
    <name evidence="8" type="ORF">AAP_03801</name>
</gene>
<keyword evidence="9" id="KW-1185">Reference proteome</keyword>
<feature type="domain" description="Major facilitator superfamily (MFS) profile" evidence="7">
    <location>
        <begin position="65"/>
        <end position="561"/>
    </location>
</feature>
<feature type="transmembrane region" description="Helical" evidence="6">
    <location>
        <begin position="131"/>
        <end position="150"/>
    </location>
</feature>
<dbReference type="InterPro" id="IPR001958">
    <property type="entry name" value="Tet-R_TetA/multi-R_MdtG-like"/>
</dbReference>
<dbReference type="PRINTS" id="PR01035">
    <property type="entry name" value="TCRTETA"/>
</dbReference>
<dbReference type="InterPro" id="IPR036259">
    <property type="entry name" value="MFS_trans_sf"/>
</dbReference>
<sequence length="590" mass="64278">MIYREDTAQRQSTNSVSRGPAHQQPSISPARVSLSAEQLSTGDQSATCDEMQEKQFRATRAIKLACVAISLIILAAAIDATSLSIALPIVTQRLKGTAIQAFWTGTSYLVTSGVMQPVIGGLSHVFGRKEMVLISCAFFFVGSLICALSNDFTMMLVGRVVQGIGGGGILALGEILVTDLVPLEVRGLWLGIIGSTWAVGTVTGPLMGGAFAEAGHSGWRWIFWINLPMIALGTVATVCFLRIKRLPGSTFKKAQQFDWLGSVLFVASTVSFLVPVSWGGILYDWSSWHTLVPLLLGAAGIALAILYERWLTLRTLDEEGNITSQGDLIQPIIPFTIFCNRTLNLVFLYTMVHGCLLWSLMYFLPLYYEGVKGYKPIISGVAVLPETFLIAPMSVFAGYAVSKLGRYRWAIWIGWGITILGFGLLYLLDANTSIPAFIFINVPVAIGTVQASGRPQDAAQSITFYSFIRVFGQSIGVAISGAIFQNQLQKKLSQYPLLSSQAKQFSQDATELVSIIKAMPPGLAREQLVEAFAGALKVIWIVMTAFAAAVFFTTIFIKDYSLKQEHTTRQGIDEGSDKDDVEKKSDDNQE</sequence>
<dbReference type="GO" id="GO:0022857">
    <property type="term" value="F:transmembrane transporter activity"/>
    <property type="evidence" value="ECO:0007669"/>
    <property type="project" value="InterPro"/>
</dbReference>
<evidence type="ECO:0000256" key="3">
    <source>
        <dbReference type="ARBA" id="ARBA00022989"/>
    </source>
</evidence>
<dbReference type="SUPFAM" id="SSF103473">
    <property type="entry name" value="MFS general substrate transporter"/>
    <property type="match status" value="2"/>
</dbReference>
<dbReference type="OrthoDB" id="2351791at2759"/>
<keyword evidence="2 6" id="KW-0812">Transmembrane</keyword>
<dbReference type="PANTHER" id="PTHR23501">
    <property type="entry name" value="MAJOR FACILITATOR SUPERFAMILY"/>
    <property type="match status" value="1"/>
</dbReference>
<feature type="transmembrane region" description="Helical" evidence="6">
    <location>
        <begin position="61"/>
        <end position="78"/>
    </location>
</feature>
<dbReference type="PANTHER" id="PTHR23501:SF59">
    <property type="entry name" value="MAJOR FACILITATOR SUPERFAMILY (MFS) PROFILE DOMAIN-CONTAINING PROTEIN-RELATED"/>
    <property type="match status" value="1"/>
</dbReference>
<feature type="transmembrane region" description="Helical" evidence="6">
    <location>
        <begin position="538"/>
        <end position="557"/>
    </location>
</feature>
<dbReference type="InterPro" id="IPR011701">
    <property type="entry name" value="MFS"/>
</dbReference>
<feature type="transmembrane region" description="Helical" evidence="6">
    <location>
        <begin position="409"/>
        <end position="428"/>
    </location>
</feature>
<feature type="compositionally biased region" description="Polar residues" evidence="5">
    <location>
        <begin position="9"/>
        <end position="27"/>
    </location>
</feature>
<feature type="transmembrane region" description="Helical" evidence="6">
    <location>
        <begin position="345"/>
        <end position="365"/>
    </location>
</feature>
<dbReference type="Proteomes" id="UP000242877">
    <property type="component" value="Unassembled WGS sequence"/>
</dbReference>
<organism evidence="8 9">
    <name type="scientific">Ascosphaera apis ARSEF 7405</name>
    <dbReference type="NCBI Taxonomy" id="392613"/>
    <lineage>
        <taxon>Eukaryota</taxon>
        <taxon>Fungi</taxon>
        <taxon>Dikarya</taxon>
        <taxon>Ascomycota</taxon>
        <taxon>Pezizomycotina</taxon>
        <taxon>Eurotiomycetes</taxon>
        <taxon>Eurotiomycetidae</taxon>
        <taxon>Onygenales</taxon>
        <taxon>Ascosphaeraceae</taxon>
        <taxon>Ascosphaera</taxon>
    </lineage>
</organism>
<feature type="transmembrane region" description="Helical" evidence="6">
    <location>
        <begin position="377"/>
        <end position="402"/>
    </location>
</feature>
<feature type="transmembrane region" description="Helical" evidence="6">
    <location>
        <begin position="464"/>
        <end position="484"/>
    </location>
</feature>
<evidence type="ECO:0000256" key="5">
    <source>
        <dbReference type="SAM" id="MobiDB-lite"/>
    </source>
</evidence>
<keyword evidence="4 6" id="KW-0472">Membrane</keyword>